<dbReference type="EMBL" id="GL945017">
    <property type="protein sequence ID" value="EGN56682.1"/>
    <property type="molecule type" value="Genomic_DNA"/>
</dbReference>
<proteinExistence type="predicted"/>
<dbReference type="AlphaFoldDB" id="F8N9P0"/>
<dbReference type="OrthoDB" id="1121419at2"/>
<gene>
    <name evidence="2" type="ORF">Premu_1253</name>
</gene>
<feature type="transmembrane region" description="Helical" evidence="1">
    <location>
        <begin position="56"/>
        <end position="76"/>
    </location>
</feature>
<keyword evidence="1" id="KW-0812">Transmembrane</keyword>
<keyword evidence="1" id="KW-1133">Transmembrane helix</keyword>
<dbReference type="RefSeq" id="WP_007573914.1">
    <property type="nucleotide sequence ID" value="NZ_BPTS01000001.1"/>
</dbReference>
<organism evidence="2 3">
    <name type="scientific">Hallella multisaccharivorax DSM 17128</name>
    <dbReference type="NCBI Taxonomy" id="688246"/>
    <lineage>
        <taxon>Bacteria</taxon>
        <taxon>Pseudomonadati</taxon>
        <taxon>Bacteroidota</taxon>
        <taxon>Bacteroidia</taxon>
        <taxon>Bacteroidales</taxon>
        <taxon>Prevotellaceae</taxon>
        <taxon>Hallella</taxon>
    </lineage>
</organism>
<keyword evidence="1" id="KW-0472">Membrane</keyword>
<name>F8N9P0_9BACT</name>
<dbReference type="HOGENOM" id="CLU_154574_0_0_10"/>
<sequence>MAFSTFKDERFIKKKFGNKEHFLVPKGYFDKFSIRSSYEASGFQAHFHSIWYRYRAAGISSVAACLLVGVLVFGSLSHKHLSVSSSGEALTNTSVSHFVSSMSMDDVMNYSMMDTGDMYSYMSDSE</sequence>
<dbReference type="Proteomes" id="UP000002772">
    <property type="component" value="Unassembled WGS sequence"/>
</dbReference>
<dbReference type="STRING" id="688246.Premu_1253"/>
<evidence type="ECO:0000256" key="1">
    <source>
        <dbReference type="SAM" id="Phobius"/>
    </source>
</evidence>
<protein>
    <submittedName>
        <fullName evidence="2">Uncharacterized protein</fullName>
    </submittedName>
</protein>
<keyword evidence="3" id="KW-1185">Reference proteome</keyword>
<evidence type="ECO:0000313" key="3">
    <source>
        <dbReference type="Proteomes" id="UP000002772"/>
    </source>
</evidence>
<reference evidence="3" key="1">
    <citation type="journal article" date="2011" name="Stand. Genomic Sci.">
        <title>Non-contiguous finished genome sequence of the opportunistic oral pathogen Prevotella multisaccharivorax type strain (PPPA20).</title>
        <authorList>
            <person name="Pati A."/>
            <person name="Gronow S."/>
            <person name="Lu M."/>
            <person name="Lapidus A."/>
            <person name="Nolan M."/>
            <person name="Lucas S."/>
            <person name="Hammon N."/>
            <person name="Deshpande S."/>
            <person name="Cheng J.F."/>
            <person name="Tapia R."/>
            <person name="Han C."/>
            <person name="Goodwin L."/>
            <person name="Pitluck S."/>
            <person name="Liolios K."/>
            <person name="Pagani I."/>
            <person name="Mavromatis K."/>
            <person name="Mikhailova N."/>
            <person name="Huntemann M."/>
            <person name="Chen A."/>
            <person name="Palaniappan K."/>
            <person name="Land M."/>
            <person name="Hauser L."/>
            <person name="Detter J.C."/>
            <person name="Brambilla E.M."/>
            <person name="Rohde M."/>
            <person name="Goker M."/>
            <person name="Woyke T."/>
            <person name="Bristow J."/>
            <person name="Eisen J.A."/>
            <person name="Markowitz V."/>
            <person name="Hugenholtz P."/>
            <person name="Kyrpides N.C."/>
            <person name="Klenk H.P."/>
            <person name="Ivanova N."/>
        </authorList>
    </citation>
    <scope>NUCLEOTIDE SEQUENCE [LARGE SCALE GENOMIC DNA]</scope>
    <source>
        <strain evidence="3">DSM 17128</strain>
    </source>
</reference>
<accession>F8N9P0</accession>
<evidence type="ECO:0000313" key="2">
    <source>
        <dbReference type="EMBL" id="EGN56682.1"/>
    </source>
</evidence>